<name>A0ABQ8YPS2_9EUKA</name>
<dbReference type="InterPro" id="IPR011989">
    <property type="entry name" value="ARM-like"/>
</dbReference>
<evidence type="ECO:0000256" key="5">
    <source>
        <dbReference type="PIRNR" id="PIRNR005673"/>
    </source>
</evidence>
<dbReference type="Gene3D" id="1.25.10.10">
    <property type="entry name" value="Leucine-rich Repeat Variant"/>
    <property type="match status" value="2"/>
</dbReference>
<evidence type="ECO:0000256" key="4">
    <source>
        <dbReference type="ARBA" id="ARBA00022927"/>
    </source>
</evidence>
<evidence type="ECO:0000313" key="9">
    <source>
        <dbReference type="Proteomes" id="UP001150062"/>
    </source>
</evidence>
<evidence type="ECO:0000256" key="6">
    <source>
        <dbReference type="SAM" id="MobiDB-lite"/>
    </source>
</evidence>
<feature type="domain" description="IBB" evidence="7">
    <location>
        <begin position="1"/>
        <end position="56"/>
    </location>
</feature>
<keyword evidence="3" id="KW-0677">Repeat</keyword>
<keyword evidence="9" id="KW-1185">Reference proteome</keyword>
<dbReference type="SUPFAM" id="SSF48371">
    <property type="entry name" value="ARM repeat"/>
    <property type="match status" value="1"/>
</dbReference>
<gene>
    <name evidence="8" type="ORF">M0813_19257</name>
</gene>
<keyword evidence="2 5" id="KW-0813">Transport</keyword>
<dbReference type="InterPro" id="IPR000225">
    <property type="entry name" value="Armadillo"/>
</dbReference>
<dbReference type="SMART" id="SM00185">
    <property type="entry name" value="ARM"/>
    <property type="match status" value="6"/>
</dbReference>
<accession>A0ABQ8YPS2</accession>
<comment type="caution">
    <text evidence="8">The sequence shown here is derived from an EMBL/GenBank/DDBJ whole genome shotgun (WGS) entry which is preliminary data.</text>
</comment>
<feature type="region of interest" description="Disordered" evidence="6">
    <location>
        <begin position="1"/>
        <end position="64"/>
    </location>
</feature>
<dbReference type="InterPro" id="IPR002652">
    <property type="entry name" value="Importin-a_IBB"/>
</dbReference>
<evidence type="ECO:0000313" key="8">
    <source>
        <dbReference type="EMBL" id="KAJ6246590.1"/>
    </source>
</evidence>
<comment type="similarity">
    <text evidence="1 5">Belongs to the importin alpha family.</text>
</comment>
<evidence type="ECO:0000256" key="3">
    <source>
        <dbReference type="ARBA" id="ARBA00022737"/>
    </source>
</evidence>
<feature type="compositionally biased region" description="Low complexity" evidence="6">
    <location>
        <begin position="53"/>
        <end position="64"/>
    </location>
</feature>
<keyword evidence="4 5" id="KW-0653">Protein transport</keyword>
<evidence type="ECO:0000256" key="2">
    <source>
        <dbReference type="ARBA" id="ARBA00022448"/>
    </source>
</evidence>
<dbReference type="Pfam" id="PF01749">
    <property type="entry name" value="IBB"/>
    <property type="match status" value="1"/>
</dbReference>
<protein>
    <recommendedName>
        <fullName evidence="5">Importin subunit alpha</fullName>
    </recommendedName>
</protein>
<organism evidence="8 9">
    <name type="scientific">Anaeramoeba flamelloides</name>
    <dbReference type="NCBI Taxonomy" id="1746091"/>
    <lineage>
        <taxon>Eukaryota</taxon>
        <taxon>Metamonada</taxon>
        <taxon>Anaeramoebidae</taxon>
        <taxon>Anaeramoeba</taxon>
    </lineage>
</organism>
<evidence type="ECO:0000256" key="1">
    <source>
        <dbReference type="ARBA" id="ARBA00010394"/>
    </source>
</evidence>
<reference evidence="8" key="1">
    <citation type="submission" date="2022-08" db="EMBL/GenBank/DDBJ databases">
        <title>Novel sulfate-reducing endosymbionts in the free-living metamonad Anaeramoeba.</title>
        <authorList>
            <person name="Jerlstrom-Hultqvist J."/>
            <person name="Cepicka I."/>
            <person name="Gallot-Lavallee L."/>
            <person name="Salas-Leiva D."/>
            <person name="Curtis B.A."/>
            <person name="Zahonova K."/>
            <person name="Pipaliya S."/>
            <person name="Dacks J."/>
            <person name="Roger A.J."/>
        </authorList>
    </citation>
    <scope>NUCLEOTIDE SEQUENCE</scope>
    <source>
        <strain evidence="8">Schooner1</strain>
    </source>
</reference>
<dbReference type="EMBL" id="JAOAOG010000133">
    <property type="protein sequence ID" value="KAJ6246590.1"/>
    <property type="molecule type" value="Genomic_DNA"/>
</dbReference>
<dbReference type="InterPro" id="IPR016024">
    <property type="entry name" value="ARM-type_fold"/>
</dbReference>
<dbReference type="Pfam" id="PF00514">
    <property type="entry name" value="Arm"/>
    <property type="match status" value="4"/>
</dbReference>
<sequence>MSFEKKLTRRKKLFKNKTSQDQSRQRRSNLLHQLSNDKRQEQLKKKRAINDSQTEQKQTTNNNNQLYIPTIEELPELIKGIKSTNIDKVETSIRGIRAMISVEDNPPIDEIIETGILEIVVEFLDNWDNEYIQFEAEWIITNTCSGTHEQAQYCVDLDIIPKFVSLLSSKNEEVLEQIKNVIPIFATYITSGIPQLIQDSCWGLCYISDGTSENINAVLKYDVVDKLVGFLESKELTILVPSLRAIGNIVTGDKEQTQIPLNFKLLDKLRPLLKHPRNQIRQESCWALSNITAGDTQQIQKVIDKDIIPQIMYILENDITIIQIEAVWIISNICYGGTTKQIKYIIKQGAIKYFVQLLQSKEPGVILICLQALDKILKIGANEYECNQSSQNLYVKEVEEYSGDEYISGLLNHRFTQIDLLATDLYIEYFYNYSSDSDLNGSDTENVSNTEQYEF</sequence>
<dbReference type="PANTHER" id="PTHR23316">
    <property type="entry name" value="IMPORTIN ALPHA"/>
    <property type="match status" value="1"/>
</dbReference>
<dbReference type="InterPro" id="IPR024931">
    <property type="entry name" value="Importin_alpha"/>
</dbReference>
<dbReference type="PIRSF" id="PIRSF005673">
    <property type="entry name" value="Importin_alpha"/>
    <property type="match status" value="1"/>
</dbReference>
<proteinExistence type="inferred from homology"/>
<dbReference type="PROSITE" id="PS51214">
    <property type="entry name" value="IBB"/>
    <property type="match status" value="1"/>
</dbReference>
<dbReference type="Proteomes" id="UP001150062">
    <property type="component" value="Unassembled WGS sequence"/>
</dbReference>
<feature type="compositionally biased region" description="Polar residues" evidence="6">
    <location>
        <begin position="16"/>
        <end position="34"/>
    </location>
</feature>
<evidence type="ECO:0000259" key="7">
    <source>
        <dbReference type="PROSITE" id="PS51214"/>
    </source>
</evidence>